<keyword evidence="2" id="KW-0143">Chaperone</keyword>
<evidence type="ECO:0000256" key="1">
    <source>
        <dbReference type="ARBA" id="ARBA00006100"/>
    </source>
</evidence>
<dbReference type="CDD" id="cd01335">
    <property type="entry name" value="Radical_SAM"/>
    <property type="match status" value="1"/>
</dbReference>
<dbReference type="SFLD" id="SFLDF00562">
    <property type="entry name" value="HemN-like__clustered_with_heat"/>
    <property type="match status" value="1"/>
</dbReference>
<keyword evidence="2" id="KW-0479">Metal-binding</keyword>
<comment type="function">
    <text evidence="2">Probably acts as a heme chaperone, transferring heme to an unknown acceptor. Binds one molecule of heme per monomer, possibly covalently. Binds 1 [4Fe-4S] cluster. The cluster is coordinated with 3 cysteines and an exchangeable S-adenosyl-L-methionine.</text>
</comment>
<organism evidence="4">
    <name type="scientific">Dissulfuribacter thermophilus</name>
    <dbReference type="NCBI Taxonomy" id="1156395"/>
    <lineage>
        <taxon>Bacteria</taxon>
        <taxon>Pseudomonadati</taxon>
        <taxon>Thermodesulfobacteriota</taxon>
        <taxon>Dissulfuribacteria</taxon>
        <taxon>Dissulfuribacterales</taxon>
        <taxon>Dissulfuribacteraceae</taxon>
        <taxon>Dissulfuribacter</taxon>
    </lineage>
</organism>
<dbReference type="InterPro" id="IPR006638">
    <property type="entry name" value="Elp3/MiaA/NifB-like_rSAM"/>
</dbReference>
<dbReference type="PANTHER" id="PTHR13932">
    <property type="entry name" value="COPROPORPHYRINIGEN III OXIDASE"/>
    <property type="match status" value="1"/>
</dbReference>
<dbReference type="SFLD" id="SFLDG01082">
    <property type="entry name" value="B12-binding_domain_containing"/>
    <property type="match status" value="1"/>
</dbReference>
<dbReference type="InterPro" id="IPR023404">
    <property type="entry name" value="rSAM_horseshoe"/>
</dbReference>
<protein>
    <recommendedName>
        <fullName evidence="2">Heme chaperone HemW</fullName>
    </recommendedName>
</protein>
<comment type="similarity">
    <text evidence="1">Belongs to the anaerobic coproporphyrinogen-III oxidase family. HemW subfamily.</text>
</comment>
<reference evidence="4" key="1">
    <citation type="journal article" date="2020" name="mSystems">
        <title>Genome- and Community-Level Interaction Insights into Carbon Utilization and Element Cycling Functions of Hydrothermarchaeota in Hydrothermal Sediment.</title>
        <authorList>
            <person name="Zhou Z."/>
            <person name="Liu Y."/>
            <person name="Xu W."/>
            <person name="Pan J."/>
            <person name="Luo Z.H."/>
            <person name="Li M."/>
        </authorList>
    </citation>
    <scope>NUCLEOTIDE SEQUENCE [LARGE SCALE GENOMIC DNA]</scope>
    <source>
        <strain evidence="4">HyVt-503</strain>
    </source>
</reference>
<keyword evidence="2" id="KW-0004">4Fe-4S</keyword>
<dbReference type="PROSITE" id="PS51918">
    <property type="entry name" value="RADICAL_SAM"/>
    <property type="match status" value="1"/>
</dbReference>
<keyword evidence="2" id="KW-0408">Iron</keyword>
<keyword evidence="2" id="KW-0963">Cytoplasm</keyword>
<dbReference type="SFLD" id="SFLDS00029">
    <property type="entry name" value="Radical_SAM"/>
    <property type="match status" value="1"/>
</dbReference>
<name>A0A7V2SVM8_9BACT</name>
<dbReference type="SMART" id="SM00729">
    <property type="entry name" value="Elp3"/>
    <property type="match status" value="1"/>
</dbReference>
<comment type="subcellular location">
    <subcellularLocation>
        <location evidence="2">Cytoplasm</location>
    </subcellularLocation>
</comment>
<dbReference type="GO" id="GO:0004109">
    <property type="term" value="F:coproporphyrinogen oxidase activity"/>
    <property type="evidence" value="ECO:0007669"/>
    <property type="project" value="InterPro"/>
</dbReference>
<dbReference type="AlphaFoldDB" id="A0A7V2SVM8"/>
<keyword evidence="2" id="KW-0949">S-adenosyl-L-methionine</keyword>
<dbReference type="InterPro" id="IPR034505">
    <property type="entry name" value="Coproporphyrinogen-III_oxidase"/>
</dbReference>
<keyword evidence="2" id="KW-0349">Heme</keyword>
<dbReference type="InterPro" id="IPR010723">
    <property type="entry name" value="HemN_C"/>
</dbReference>
<feature type="domain" description="Radical SAM core" evidence="3">
    <location>
        <begin position="5"/>
        <end position="246"/>
    </location>
</feature>
<dbReference type="PANTHER" id="PTHR13932:SF5">
    <property type="entry name" value="RADICAL S-ADENOSYL METHIONINE DOMAIN-CONTAINING PROTEIN 1, MITOCHONDRIAL"/>
    <property type="match status" value="1"/>
</dbReference>
<dbReference type="InterPro" id="IPR058240">
    <property type="entry name" value="rSAM_sf"/>
</dbReference>
<dbReference type="GO" id="GO:0006779">
    <property type="term" value="P:porphyrin-containing compound biosynthetic process"/>
    <property type="evidence" value="ECO:0007669"/>
    <property type="project" value="InterPro"/>
</dbReference>
<dbReference type="NCBIfam" id="TIGR00539">
    <property type="entry name" value="hemN_rel"/>
    <property type="match status" value="1"/>
</dbReference>
<accession>A0A7V2SVM8</accession>
<dbReference type="SUPFAM" id="SSF102114">
    <property type="entry name" value="Radical SAM enzymes"/>
    <property type="match status" value="1"/>
</dbReference>
<dbReference type="InterPro" id="IPR004559">
    <property type="entry name" value="HemW-like"/>
</dbReference>
<dbReference type="InterPro" id="IPR007197">
    <property type="entry name" value="rSAM"/>
</dbReference>
<dbReference type="GO" id="GO:0005737">
    <property type="term" value="C:cytoplasm"/>
    <property type="evidence" value="ECO:0007669"/>
    <property type="project" value="UniProtKB-SubCell"/>
</dbReference>
<dbReference type="Gene3D" id="3.80.30.20">
    <property type="entry name" value="tm_1862 like domain"/>
    <property type="match status" value="1"/>
</dbReference>
<proteinExistence type="inferred from homology"/>
<evidence type="ECO:0000256" key="2">
    <source>
        <dbReference type="RuleBase" id="RU364116"/>
    </source>
</evidence>
<gene>
    <name evidence="4" type="primary">hemW</name>
    <name evidence="4" type="ORF">ENJ63_02715</name>
</gene>
<dbReference type="GO" id="GO:0051539">
    <property type="term" value="F:4 iron, 4 sulfur cluster binding"/>
    <property type="evidence" value="ECO:0007669"/>
    <property type="project" value="UniProtKB-UniRule"/>
</dbReference>
<dbReference type="Pfam" id="PF06969">
    <property type="entry name" value="HemN_C"/>
    <property type="match status" value="1"/>
</dbReference>
<evidence type="ECO:0000313" key="4">
    <source>
        <dbReference type="EMBL" id="HFC46776.1"/>
    </source>
</evidence>
<dbReference type="SFLD" id="SFLDG01065">
    <property type="entry name" value="anaerobic_coproporphyrinogen-I"/>
    <property type="match status" value="1"/>
</dbReference>
<dbReference type="Proteomes" id="UP000885797">
    <property type="component" value="Unassembled WGS sequence"/>
</dbReference>
<keyword evidence="2" id="KW-0411">Iron-sulfur</keyword>
<evidence type="ECO:0000259" key="3">
    <source>
        <dbReference type="PROSITE" id="PS51918"/>
    </source>
</evidence>
<sequence>MEREASDSLVGGLYVHVPFCRRKCPYCSFYSVPHSPNLEKTYIEYIRQDIDSKSRLYEKYPFFLNTFYVGGGTPSVLSLSAIKALVSMVKRKFWGKNVPTEATFELNPESSTEAIFRLLKDLDFNRLSIGVQDLTAKGLKVLERPHTVQQAIKAIWLAQKVGFKEINIDLIFGWPGQSKGDLEETLEKLDSIKELVSHVSYYELTIEEGTRFHGTYGKAGLVEDQSDQMYEYTVIIEEQLSKMGFYQYEISNYARPGSFCQHNIGYWETRPYLGIGPRAVSFLPPKRWMNTHLGSKPGVLWEEELDLEKRFREAVVIGLRMNRGVSISGLKARFGLDPISYYGKILELLVDDGLALIDGDRLRLTRRGRMVSNQVLSNLV</sequence>
<dbReference type="Pfam" id="PF04055">
    <property type="entry name" value="Radical_SAM"/>
    <property type="match status" value="1"/>
</dbReference>
<comment type="caution">
    <text evidence="4">The sequence shown here is derived from an EMBL/GenBank/DDBJ whole genome shotgun (WGS) entry which is preliminary data.</text>
</comment>
<dbReference type="GO" id="GO:0046872">
    <property type="term" value="F:metal ion binding"/>
    <property type="evidence" value="ECO:0007669"/>
    <property type="project" value="UniProtKB-UniRule"/>
</dbReference>
<dbReference type="EMBL" id="DRND01000222">
    <property type="protein sequence ID" value="HFC46776.1"/>
    <property type="molecule type" value="Genomic_DNA"/>
</dbReference>